<gene>
    <name evidence="4" type="ORF">HED35_10390</name>
</gene>
<protein>
    <submittedName>
        <fullName evidence="4">Peptidoglycan DD-metalloendopeptidase family protein</fullName>
    </submittedName>
</protein>
<dbReference type="InterPro" id="IPR016047">
    <property type="entry name" value="M23ase_b-sheet_dom"/>
</dbReference>
<reference evidence="4 5" key="1">
    <citation type="submission" date="2020-03" db="EMBL/GenBank/DDBJ databases">
        <title>Bacterial samples isolated from urine from healthy bovine heifers (Gyr breed).</title>
        <authorList>
            <person name="Giannattasio-Ferraz S."/>
            <person name="Maskeri L."/>
            <person name="Penido A."/>
            <person name="Barbosa-Stancioli E.F."/>
            <person name="Putonti C."/>
        </authorList>
    </citation>
    <scope>NUCLEOTIDE SEQUENCE [LARGE SCALE GENOMIC DNA]</scope>
    <source>
        <strain evidence="4 5">UFMG-H7</strain>
    </source>
</reference>
<dbReference type="Pfam" id="PF01551">
    <property type="entry name" value="Peptidase_M23"/>
    <property type="match status" value="1"/>
</dbReference>
<dbReference type="GO" id="GO:0004222">
    <property type="term" value="F:metalloendopeptidase activity"/>
    <property type="evidence" value="ECO:0007669"/>
    <property type="project" value="TreeGrafter"/>
</dbReference>
<dbReference type="InterPro" id="IPR050570">
    <property type="entry name" value="Cell_wall_metabolism_enzyme"/>
</dbReference>
<feature type="transmembrane region" description="Helical" evidence="1">
    <location>
        <begin position="9"/>
        <end position="28"/>
    </location>
</feature>
<accession>A0A7X6D9Y3</accession>
<name>A0A7X6D9Y3_9ENTE</name>
<dbReference type="EMBL" id="JAAVMB010000012">
    <property type="protein sequence ID" value="NKC68497.1"/>
    <property type="molecule type" value="Genomic_DNA"/>
</dbReference>
<evidence type="ECO:0000313" key="5">
    <source>
        <dbReference type="Proteomes" id="UP000521358"/>
    </source>
</evidence>
<dbReference type="Proteomes" id="UP000521358">
    <property type="component" value="Unassembled WGS sequence"/>
</dbReference>
<feature type="domain" description="CwlT-like lysozyme" evidence="3">
    <location>
        <begin position="57"/>
        <end position="193"/>
    </location>
</feature>
<keyword evidence="1" id="KW-0812">Transmembrane</keyword>
<organism evidence="4 5">
    <name type="scientific">Vagococcus fluvialis</name>
    <dbReference type="NCBI Taxonomy" id="2738"/>
    <lineage>
        <taxon>Bacteria</taxon>
        <taxon>Bacillati</taxon>
        <taxon>Bacillota</taxon>
        <taxon>Bacilli</taxon>
        <taxon>Lactobacillales</taxon>
        <taxon>Enterococcaceae</taxon>
        <taxon>Vagococcus</taxon>
    </lineage>
</organism>
<evidence type="ECO:0000313" key="4">
    <source>
        <dbReference type="EMBL" id="NKC68497.1"/>
    </source>
</evidence>
<dbReference type="PANTHER" id="PTHR21666:SF270">
    <property type="entry name" value="MUREIN HYDROLASE ACTIVATOR ENVC"/>
    <property type="match status" value="1"/>
</dbReference>
<dbReference type="InterPro" id="IPR011055">
    <property type="entry name" value="Dup_hybrid_motif"/>
</dbReference>
<dbReference type="Gene3D" id="1.10.530.10">
    <property type="match status" value="1"/>
</dbReference>
<keyword evidence="1" id="KW-1133">Transmembrane helix</keyword>
<dbReference type="CDD" id="cd16891">
    <property type="entry name" value="CwlT-like"/>
    <property type="match status" value="1"/>
</dbReference>
<dbReference type="Gene3D" id="2.70.70.10">
    <property type="entry name" value="Glucose Permease (Domain IIA)"/>
    <property type="match status" value="1"/>
</dbReference>
<dbReference type="InterPro" id="IPR047194">
    <property type="entry name" value="CwlT-like_lysozyme"/>
</dbReference>
<evidence type="ECO:0000256" key="1">
    <source>
        <dbReference type="SAM" id="Phobius"/>
    </source>
</evidence>
<keyword evidence="1" id="KW-0472">Membrane</keyword>
<dbReference type="SUPFAM" id="SSF51261">
    <property type="entry name" value="Duplicated hybrid motif"/>
    <property type="match status" value="1"/>
</dbReference>
<sequence>MIKAIKNKLVLLGIVLILGGTFFVSSFIKQATTVLISSTQSQTLESDYEYGELSPEVTALIPRFKKAMADEGMPEKFLPIVLAVCMQESGGRVPDVMQSSESLGYPPNTIGTDASIKQGVKYLWSNMKMVGEELVLKDEKYIKTAVQAYNYGAGFIGFTESNGYAYTPELALAFQNKMSGGTGNYGDAKYIEHVWRYVTVGKPGGDNSKPGTSAGKGQFFYPLPAKLSDISGFDYRYNPISLQYELHLGLDFPVAMGTPVYASDDATVMRNSDVGDTYGINVVLQHTKGGHWTRYAHLSRTSVSMNQKVKKGQLIGYVGSTGMSTGPHLHYEVMTSMYAGHVNPRPFIN</sequence>
<dbReference type="RefSeq" id="WP_167807685.1">
    <property type="nucleotide sequence ID" value="NZ_JAAVMB010000012.1"/>
</dbReference>
<proteinExistence type="predicted"/>
<dbReference type="AlphaFoldDB" id="A0A7X6D9Y3"/>
<dbReference type="CDD" id="cd12797">
    <property type="entry name" value="M23_peptidase"/>
    <property type="match status" value="1"/>
</dbReference>
<evidence type="ECO:0000259" key="3">
    <source>
        <dbReference type="Pfam" id="PF13702"/>
    </source>
</evidence>
<dbReference type="PANTHER" id="PTHR21666">
    <property type="entry name" value="PEPTIDASE-RELATED"/>
    <property type="match status" value="1"/>
</dbReference>
<feature type="domain" description="M23ase beta-sheet core" evidence="2">
    <location>
        <begin position="246"/>
        <end position="335"/>
    </location>
</feature>
<comment type="caution">
    <text evidence="4">The sequence shown here is derived from an EMBL/GenBank/DDBJ whole genome shotgun (WGS) entry which is preliminary data.</text>
</comment>
<dbReference type="Pfam" id="PF13702">
    <property type="entry name" value="Lysozyme_like"/>
    <property type="match status" value="1"/>
</dbReference>
<evidence type="ECO:0000259" key="2">
    <source>
        <dbReference type="Pfam" id="PF01551"/>
    </source>
</evidence>